<dbReference type="GO" id="GO:0005829">
    <property type="term" value="C:cytosol"/>
    <property type="evidence" value="ECO:0007669"/>
    <property type="project" value="TreeGrafter"/>
</dbReference>
<proteinExistence type="inferred from homology"/>
<dbReference type="CDD" id="cd04322">
    <property type="entry name" value="LysRS_N"/>
    <property type="match status" value="1"/>
</dbReference>
<dbReference type="PANTHER" id="PTHR42918">
    <property type="entry name" value="LYSYL-TRNA SYNTHETASE"/>
    <property type="match status" value="1"/>
</dbReference>
<dbReference type="PANTHER" id="PTHR42918:SF15">
    <property type="entry name" value="LYSINE--TRNA LIGASE, CHLOROPLASTIC_MITOCHONDRIAL"/>
    <property type="match status" value="1"/>
</dbReference>
<comment type="catalytic activity">
    <reaction evidence="11">
        <text>tRNA(Lys) + L-lysine + ATP = L-lysyl-tRNA(Lys) + AMP + diphosphate</text>
        <dbReference type="Rhea" id="RHEA:20792"/>
        <dbReference type="Rhea" id="RHEA-COMP:9696"/>
        <dbReference type="Rhea" id="RHEA-COMP:9697"/>
        <dbReference type="ChEBI" id="CHEBI:30616"/>
        <dbReference type="ChEBI" id="CHEBI:32551"/>
        <dbReference type="ChEBI" id="CHEBI:33019"/>
        <dbReference type="ChEBI" id="CHEBI:78442"/>
        <dbReference type="ChEBI" id="CHEBI:78529"/>
        <dbReference type="ChEBI" id="CHEBI:456215"/>
        <dbReference type="EC" id="6.1.1.6"/>
    </reaction>
</comment>
<evidence type="ECO:0000256" key="9">
    <source>
        <dbReference type="ARBA" id="ARBA00023146"/>
    </source>
</evidence>
<dbReference type="Gene3D" id="2.40.50.140">
    <property type="entry name" value="Nucleic acid-binding proteins"/>
    <property type="match status" value="1"/>
</dbReference>
<dbReference type="GO" id="GO:0006430">
    <property type="term" value="P:lysyl-tRNA aminoacylation"/>
    <property type="evidence" value="ECO:0007669"/>
    <property type="project" value="TreeGrafter"/>
</dbReference>
<feature type="non-terminal residue" evidence="13">
    <location>
        <position position="186"/>
    </location>
</feature>
<dbReference type="InterPro" id="IPR004365">
    <property type="entry name" value="NA-bd_OB_tRNA"/>
</dbReference>
<keyword evidence="5" id="KW-0479">Metal-binding</keyword>
<comment type="caution">
    <text evidence="13">The sequence shown here is derived from an EMBL/GenBank/DDBJ whole genome shotgun (WGS) entry which is preliminary data.</text>
</comment>
<dbReference type="EMBL" id="QXHA01001178">
    <property type="protein sequence ID" value="RIB40897.1"/>
    <property type="molecule type" value="Genomic_DNA"/>
</dbReference>
<dbReference type="SUPFAM" id="SSF50249">
    <property type="entry name" value="Nucleic acid-binding proteins"/>
    <property type="match status" value="1"/>
</dbReference>
<dbReference type="FunFam" id="2.40.50.140:FF:000024">
    <property type="entry name" value="Lysine--tRNA ligase"/>
    <property type="match status" value="1"/>
</dbReference>
<reference evidence="13 14" key="1">
    <citation type="journal article" date="2018" name="BMC Microbiol.">
        <title>Genome sequencing of strains of the most prevalent clonal group of O1:K1:H7 Escherichia coli that causes neonatal meningitis in France.</title>
        <authorList>
            <person name="Geslain G."/>
            <person name="Birgy A."/>
            <person name="Adiba S."/>
            <person name="Magnan M."/>
            <person name="Courroux C."/>
            <person name="Levy C."/>
            <person name="Cohen R."/>
            <person name="Bidet P."/>
            <person name="Bonacorsi S."/>
        </authorList>
    </citation>
    <scope>NUCLEOTIDE SEQUENCE [LARGE SCALE GENOMIC DNA]</scope>
    <source>
        <strain evidence="13 14">S308</strain>
    </source>
</reference>
<keyword evidence="4 13" id="KW-0436">Ligase</keyword>
<evidence type="ECO:0000313" key="13">
    <source>
        <dbReference type="EMBL" id="RIB40897.1"/>
    </source>
</evidence>
<keyword evidence="3" id="KW-0963">Cytoplasm</keyword>
<dbReference type="GO" id="GO:0000049">
    <property type="term" value="F:tRNA binding"/>
    <property type="evidence" value="ECO:0007669"/>
    <property type="project" value="TreeGrafter"/>
</dbReference>
<evidence type="ECO:0000256" key="4">
    <source>
        <dbReference type="ARBA" id="ARBA00022598"/>
    </source>
</evidence>
<dbReference type="GO" id="GO:0046872">
    <property type="term" value="F:metal ion binding"/>
    <property type="evidence" value="ECO:0007669"/>
    <property type="project" value="UniProtKB-KW"/>
</dbReference>
<gene>
    <name evidence="13" type="primary">lysS</name>
    <name evidence="13" type="ORF">D3C88_16125</name>
</gene>
<evidence type="ECO:0000256" key="8">
    <source>
        <dbReference type="ARBA" id="ARBA00022917"/>
    </source>
</evidence>
<keyword evidence="9" id="KW-0030">Aminoacyl-tRNA synthetase</keyword>
<dbReference type="Proteomes" id="UP000284508">
    <property type="component" value="Unassembled WGS sequence"/>
</dbReference>
<comment type="similarity">
    <text evidence="1">Belongs to the class-II aminoacyl-tRNA synthetase family.</text>
</comment>
<evidence type="ECO:0000256" key="2">
    <source>
        <dbReference type="ARBA" id="ARBA00013166"/>
    </source>
</evidence>
<dbReference type="AlphaFoldDB" id="A0A418GJ78"/>
<organism evidence="13 14">
    <name type="scientific">Escherichia coli</name>
    <dbReference type="NCBI Taxonomy" id="562"/>
    <lineage>
        <taxon>Bacteria</taxon>
        <taxon>Pseudomonadati</taxon>
        <taxon>Pseudomonadota</taxon>
        <taxon>Gammaproteobacteria</taxon>
        <taxon>Enterobacterales</taxon>
        <taxon>Enterobacteriaceae</taxon>
        <taxon>Escherichia</taxon>
    </lineage>
</organism>
<evidence type="ECO:0000259" key="12">
    <source>
        <dbReference type="Pfam" id="PF01336"/>
    </source>
</evidence>
<feature type="domain" description="OB" evidence="12">
    <location>
        <begin position="68"/>
        <end position="146"/>
    </location>
</feature>
<evidence type="ECO:0000256" key="6">
    <source>
        <dbReference type="ARBA" id="ARBA00022741"/>
    </source>
</evidence>
<evidence type="ECO:0000256" key="11">
    <source>
        <dbReference type="ARBA" id="ARBA00048573"/>
    </source>
</evidence>
<protein>
    <recommendedName>
        <fullName evidence="2">lysine--tRNA ligase</fullName>
        <ecNumber evidence="2">6.1.1.6</ecNumber>
    </recommendedName>
    <alternativeName>
        <fullName evidence="10">Lysyl-tRNA synthetase</fullName>
    </alternativeName>
</protein>
<evidence type="ECO:0000256" key="5">
    <source>
        <dbReference type="ARBA" id="ARBA00022723"/>
    </source>
</evidence>
<accession>A0A418GJ78</accession>
<dbReference type="Pfam" id="PF01336">
    <property type="entry name" value="tRNA_anti-codon"/>
    <property type="match status" value="1"/>
</dbReference>
<evidence type="ECO:0000256" key="1">
    <source>
        <dbReference type="ARBA" id="ARBA00008226"/>
    </source>
</evidence>
<keyword evidence="7" id="KW-0067">ATP-binding</keyword>
<keyword evidence="8" id="KW-0648">Protein biosynthesis</keyword>
<dbReference type="InterPro" id="IPR045864">
    <property type="entry name" value="aa-tRNA-synth_II/BPL/LPL"/>
</dbReference>
<dbReference type="GO" id="GO:0004824">
    <property type="term" value="F:lysine-tRNA ligase activity"/>
    <property type="evidence" value="ECO:0007669"/>
    <property type="project" value="UniProtKB-EC"/>
</dbReference>
<dbReference type="InterPro" id="IPR012340">
    <property type="entry name" value="NA-bd_OB-fold"/>
</dbReference>
<evidence type="ECO:0000313" key="14">
    <source>
        <dbReference type="Proteomes" id="UP000284508"/>
    </source>
</evidence>
<dbReference type="EC" id="6.1.1.6" evidence="2"/>
<dbReference type="Gene3D" id="3.30.930.10">
    <property type="entry name" value="Bira Bifunctional Protein, Domain 2"/>
    <property type="match status" value="1"/>
</dbReference>
<dbReference type="GO" id="GO:0005524">
    <property type="term" value="F:ATP binding"/>
    <property type="evidence" value="ECO:0007669"/>
    <property type="project" value="UniProtKB-KW"/>
</dbReference>
<evidence type="ECO:0000256" key="10">
    <source>
        <dbReference type="ARBA" id="ARBA00030563"/>
    </source>
</evidence>
<name>A0A418GJ78_ECOLX</name>
<evidence type="ECO:0000256" key="7">
    <source>
        <dbReference type="ARBA" id="ARBA00022840"/>
    </source>
</evidence>
<keyword evidence="6" id="KW-0547">Nucleotide-binding</keyword>
<evidence type="ECO:0000256" key="3">
    <source>
        <dbReference type="ARBA" id="ARBA00022490"/>
    </source>
</evidence>
<sequence length="186" mass="21345">MSEQHAQGADAVVDLNNELKTRREKLANLREQGIAFPNDFRRDHTSDQLHAEFDGKENEELEALNIEVAVAGRMMTRRIMGKASFVTLQDVGGRIQLYVARDDLPEGVYNEQFKKWDLGDILGAKGKLFKTKTGELSIHCTELRLLTKALRPLPDKFHGLQDQEARYRQRYLDLISNDESRNTFKV</sequence>
<dbReference type="InterPro" id="IPR044136">
    <property type="entry name" value="Lys-tRNA-ligase_II_N"/>
</dbReference>